<evidence type="ECO:0000313" key="2">
    <source>
        <dbReference type="EMBL" id="KFA92817.1"/>
    </source>
</evidence>
<keyword evidence="2" id="KW-0255">Endonuclease</keyword>
<dbReference type="InterPro" id="IPR002711">
    <property type="entry name" value="HNH"/>
</dbReference>
<dbReference type="PANTHER" id="PTHR33877">
    <property type="entry name" value="SLL1193 PROTEIN"/>
    <property type="match status" value="1"/>
</dbReference>
<dbReference type="Gene3D" id="1.10.30.50">
    <property type="match status" value="1"/>
</dbReference>
<name>A0A084SWI2_9BACT</name>
<sequence>METLVLNQSYEPVARISWQRAMMLLWQGKVEVVEEYDDRLVRSVTLEIRMPSVIRFLRGERRKGRGIKFSRDNVYMRDGCKCQYCGRKVSRPEATYDHVVPRAQGGRTTWENIVIACVPCNQKKGGRTPVQAGLKLLSTPEKPRKLPGSVQLTFAYEKGMPISWRKFLRDVAYWHTELEE</sequence>
<dbReference type="GO" id="GO:0003676">
    <property type="term" value="F:nucleic acid binding"/>
    <property type="evidence" value="ECO:0007669"/>
    <property type="project" value="InterPro"/>
</dbReference>
<comment type="caution">
    <text evidence="2">The sequence shown here is derived from an EMBL/GenBank/DDBJ whole genome shotgun (WGS) entry which is preliminary data.</text>
</comment>
<dbReference type="InterPro" id="IPR052892">
    <property type="entry name" value="NA-targeting_endonuclease"/>
</dbReference>
<dbReference type="GO" id="GO:0008270">
    <property type="term" value="F:zinc ion binding"/>
    <property type="evidence" value="ECO:0007669"/>
    <property type="project" value="InterPro"/>
</dbReference>
<dbReference type="EMBL" id="JPMI01000079">
    <property type="protein sequence ID" value="KFA92817.1"/>
    <property type="molecule type" value="Genomic_DNA"/>
</dbReference>
<protein>
    <submittedName>
        <fullName evidence="2">HNH endonuclease</fullName>
    </submittedName>
</protein>
<feature type="domain" description="HNH nuclease" evidence="1">
    <location>
        <begin position="69"/>
        <end position="122"/>
    </location>
</feature>
<accession>A0A084SWI2</accession>
<dbReference type="Proteomes" id="UP000028547">
    <property type="component" value="Unassembled WGS sequence"/>
</dbReference>
<dbReference type="RefSeq" id="WP_043394176.1">
    <property type="nucleotide sequence ID" value="NZ_JPMI01000079.1"/>
</dbReference>
<dbReference type="AlphaFoldDB" id="A0A084SWI2"/>
<proteinExistence type="predicted"/>
<dbReference type="GO" id="GO:0004519">
    <property type="term" value="F:endonuclease activity"/>
    <property type="evidence" value="ECO:0007669"/>
    <property type="project" value="UniProtKB-KW"/>
</dbReference>
<dbReference type="SMART" id="SM00507">
    <property type="entry name" value="HNHc"/>
    <property type="match status" value="1"/>
</dbReference>
<dbReference type="Pfam" id="PF01844">
    <property type="entry name" value="HNH"/>
    <property type="match status" value="1"/>
</dbReference>
<dbReference type="InterPro" id="IPR003615">
    <property type="entry name" value="HNH_nuc"/>
</dbReference>
<keyword evidence="2" id="KW-0378">Hydrolase</keyword>
<gene>
    <name evidence="2" type="ORF">Q664_13260</name>
</gene>
<dbReference type="CDD" id="cd00085">
    <property type="entry name" value="HNHc"/>
    <property type="match status" value="1"/>
</dbReference>
<evidence type="ECO:0000313" key="3">
    <source>
        <dbReference type="Proteomes" id="UP000028547"/>
    </source>
</evidence>
<organism evidence="2 3">
    <name type="scientific">Archangium violaceum Cb vi76</name>
    <dbReference type="NCBI Taxonomy" id="1406225"/>
    <lineage>
        <taxon>Bacteria</taxon>
        <taxon>Pseudomonadati</taxon>
        <taxon>Myxococcota</taxon>
        <taxon>Myxococcia</taxon>
        <taxon>Myxococcales</taxon>
        <taxon>Cystobacterineae</taxon>
        <taxon>Archangiaceae</taxon>
        <taxon>Archangium</taxon>
    </lineage>
</organism>
<evidence type="ECO:0000259" key="1">
    <source>
        <dbReference type="SMART" id="SM00507"/>
    </source>
</evidence>
<keyword evidence="2" id="KW-0540">Nuclease</keyword>
<dbReference type="PANTHER" id="PTHR33877:SF2">
    <property type="entry name" value="OS07G0170200 PROTEIN"/>
    <property type="match status" value="1"/>
</dbReference>
<reference evidence="2 3" key="1">
    <citation type="submission" date="2014-07" db="EMBL/GenBank/DDBJ databases">
        <title>Draft Genome Sequence of Gephyronic Acid Producer, Cystobacter violaceus Strain Cb vi76.</title>
        <authorList>
            <person name="Stevens D.C."/>
            <person name="Young J."/>
            <person name="Carmichael R."/>
            <person name="Tan J."/>
            <person name="Taylor R.E."/>
        </authorList>
    </citation>
    <scope>NUCLEOTIDE SEQUENCE [LARGE SCALE GENOMIC DNA]</scope>
    <source>
        <strain evidence="2 3">Cb vi76</strain>
    </source>
</reference>